<dbReference type="PANTHER" id="PTHR30118:SF15">
    <property type="entry name" value="TRANSCRIPTIONAL REGULATORY PROTEIN"/>
    <property type="match status" value="1"/>
</dbReference>
<evidence type="ECO:0000256" key="2">
    <source>
        <dbReference type="ARBA" id="ARBA00023015"/>
    </source>
</evidence>
<dbReference type="InterPro" id="IPR036390">
    <property type="entry name" value="WH_DNA-bd_sf"/>
</dbReference>
<dbReference type="PRINTS" id="PR00039">
    <property type="entry name" value="HTHLYSR"/>
</dbReference>
<dbReference type="Pfam" id="PF03466">
    <property type="entry name" value="LysR_substrate"/>
    <property type="match status" value="1"/>
</dbReference>
<evidence type="ECO:0000313" key="8">
    <source>
        <dbReference type="Proteomes" id="UP000887222"/>
    </source>
</evidence>
<keyword evidence="2" id="KW-0805">Transcription regulation</keyword>
<evidence type="ECO:0000259" key="6">
    <source>
        <dbReference type="PROSITE" id="PS50931"/>
    </source>
</evidence>
<evidence type="ECO:0000256" key="5">
    <source>
        <dbReference type="SAM" id="MobiDB-lite"/>
    </source>
</evidence>
<evidence type="ECO:0000256" key="4">
    <source>
        <dbReference type="ARBA" id="ARBA00023163"/>
    </source>
</evidence>
<name>A0ABQ4Q3P5_9BURK</name>
<dbReference type="EMBL" id="BPMK01000005">
    <property type="protein sequence ID" value="GIZ51415.1"/>
    <property type="molecule type" value="Genomic_DNA"/>
</dbReference>
<dbReference type="InterPro" id="IPR036388">
    <property type="entry name" value="WH-like_DNA-bd_sf"/>
</dbReference>
<dbReference type="InterPro" id="IPR000847">
    <property type="entry name" value="LysR_HTH_N"/>
</dbReference>
<evidence type="ECO:0000256" key="1">
    <source>
        <dbReference type="ARBA" id="ARBA00009437"/>
    </source>
</evidence>
<feature type="domain" description="HTH lysR-type" evidence="6">
    <location>
        <begin position="6"/>
        <end position="63"/>
    </location>
</feature>
<dbReference type="Gene3D" id="1.10.10.10">
    <property type="entry name" value="Winged helix-like DNA-binding domain superfamily/Winged helix DNA-binding domain"/>
    <property type="match status" value="1"/>
</dbReference>
<proteinExistence type="inferred from homology"/>
<dbReference type="CDD" id="cd08417">
    <property type="entry name" value="PBP2_Nitroaromatics_like"/>
    <property type="match status" value="1"/>
</dbReference>
<keyword evidence="3" id="KW-0238">DNA-binding</keyword>
<evidence type="ECO:0000313" key="7">
    <source>
        <dbReference type="EMBL" id="GIZ51415.1"/>
    </source>
</evidence>
<feature type="region of interest" description="Disordered" evidence="5">
    <location>
        <begin position="300"/>
        <end position="329"/>
    </location>
</feature>
<comment type="similarity">
    <text evidence="1">Belongs to the LysR transcriptional regulatory family.</text>
</comment>
<dbReference type="InterPro" id="IPR050389">
    <property type="entry name" value="LysR-type_TF"/>
</dbReference>
<dbReference type="SUPFAM" id="SSF46785">
    <property type="entry name" value="Winged helix' DNA-binding domain"/>
    <property type="match status" value="1"/>
</dbReference>
<dbReference type="InterPro" id="IPR037402">
    <property type="entry name" value="YidZ_PBP2"/>
</dbReference>
<dbReference type="PANTHER" id="PTHR30118">
    <property type="entry name" value="HTH-TYPE TRANSCRIPTIONAL REGULATOR LEUO-RELATED"/>
    <property type="match status" value="1"/>
</dbReference>
<evidence type="ECO:0000256" key="3">
    <source>
        <dbReference type="ARBA" id="ARBA00023125"/>
    </source>
</evidence>
<accession>A0ABQ4Q3P5</accession>
<dbReference type="Gene3D" id="3.40.190.10">
    <property type="entry name" value="Periplasmic binding protein-like II"/>
    <property type="match status" value="2"/>
</dbReference>
<dbReference type="PROSITE" id="PS50931">
    <property type="entry name" value="HTH_LYSR"/>
    <property type="match status" value="1"/>
</dbReference>
<dbReference type="InterPro" id="IPR005119">
    <property type="entry name" value="LysR_subst-bd"/>
</dbReference>
<keyword evidence="4" id="KW-0804">Transcription</keyword>
<dbReference type="Proteomes" id="UP000887222">
    <property type="component" value="Unassembled WGS sequence"/>
</dbReference>
<comment type="caution">
    <text evidence="7">The sequence shown here is derived from an EMBL/GenBank/DDBJ whole genome shotgun (WGS) entry which is preliminary data.</text>
</comment>
<dbReference type="RefSeq" id="WP_220807582.1">
    <property type="nucleotide sequence ID" value="NZ_BPMK01000005.1"/>
</dbReference>
<protein>
    <submittedName>
        <fullName evidence="7">LysR family transcriptional regulator</fullName>
    </submittedName>
</protein>
<organism evidence="7 8">
    <name type="scientific">Noviherbaspirillum aridicola</name>
    <dbReference type="NCBI Taxonomy" id="2849687"/>
    <lineage>
        <taxon>Bacteria</taxon>
        <taxon>Pseudomonadati</taxon>
        <taxon>Pseudomonadota</taxon>
        <taxon>Betaproteobacteria</taxon>
        <taxon>Burkholderiales</taxon>
        <taxon>Oxalobacteraceae</taxon>
        <taxon>Noviherbaspirillum</taxon>
    </lineage>
</organism>
<keyword evidence="8" id="KW-1185">Reference proteome</keyword>
<dbReference type="Pfam" id="PF00126">
    <property type="entry name" value="HTH_1"/>
    <property type="match status" value="1"/>
</dbReference>
<reference evidence="7 8" key="1">
    <citation type="journal article" date="2022" name="Int. J. Syst. Evol. Microbiol.">
        <title>Noviherbaspirillum aridicola sp. nov., isolated from an arid soil in Pakistan.</title>
        <authorList>
            <person name="Khan I.U."/>
            <person name="Saqib M."/>
            <person name="Amin A."/>
            <person name="Hussain F."/>
            <person name="Li L."/>
            <person name="Liu Y.H."/>
            <person name="Fang B.Z."/>
            <person name="Ahmed I."/>
            <person name="Li W.J."/>
        </authorList>
    </citation>
    <scope>NUCLEOTIDE SEQUENCE [LARGE SCALE GENOMIC DNA]</scope>
    <source>
        <strain evidence="7 8">NCCP-691</strain>
    </source>
</reference>
<feature type="compositionally biased region" description="Basic residues" evidence="5">
    <location>
        <begin position="318"/>
        <end position="329"/>
    </location>
</feature>
<sequence>MHISRVDLNLFTVFEAIYTEGSVTRASQKLNLTQPAISHALGRLRQMFDDPLFVRQGHAMVSTPLARSLIEPVRRSLRGLEVTLNAARSFDPATTAKTFHLALRDVLEATILPPLLRRVQESAPAVDIAAITVDRRELVGELAAGTLDAAIDVLLPLPNDVMRTRIYQDSTVVVVRKGHPDIDGGIDLDTYMKQDHILASSRRRGPGLEDFELSRFGLERHIRLRCQHYFAACRVVSQSDMLLTMPGRYARIANREFGNQILPFPLEVPAFDVFLYWHANVDADPANAWFREQVMASVRERLSDESSLPDAPSDRSRPRSRSRARARPA</sequence>
<gene>
    <name evidence="7" type="ORF">NCCP691_14290</name>
</gene>
<dbReference type="SUPFAM" id="SSF53850">
    <property type="entry name" value="Periplasmic binding protein-like II"/>
    <property type="match status" value="1"/>
</dbReference>